<comment type="similarity">
    <text evidence="1">Belongs to the SAPS family.</text>
</comment>
<reference evidence="4 5" key="1">
    <citation type="journal article" date="2021" name="Cell">
        <title>Tracing the genetic footprints of vertebrate landing in non-teleost ray-finned fishes.</title>
        <authorList>
            <person name="Bi X."/>
            <person name="Wang K."/>
            <person name="Yang L."/>
            <person name="Pan H."/>
            <person name="Jiang H."/>
            <person name="Wei Q."/>
            <person name="Fang M."/>
            <person name="Yu H."/>
            <person name="Zhu C."/>
            <person name="Cai Y."/>
            <person name="He Y."/>
            <person name="Gan X."/>
            <person name="Zeng H."/>
            <person name="Yu D."/>
            <person name="Zhu Y."/>
            <person name="Jiang H."/>
            <person name="Qiu Q."/>
            <person name="Yang H."/>
            <person name="Zhang Y.E."/>
            <person name="Wang W."/>
            <person name="Zhu M."/>
            <person name="He S."/>
            <person name="Zhang G."/>
        </authorList>
    </citation>
    <scope>NUCLEOTIDE SEQUENCE [LARGE SCALE GENOMIC DNA]</scope>
    <source>
        <strain evidence="4">Bchr_013</strain>
    </source>
</reference>
<feature type="binding site" evidence="2">
    <location>
        <position position="919"/>
    </location>
    <ligand>
        <name>Zn(2+)</name>
        <dbReference type="ChEBI" id="CHEBI:29105"/>
    </ligand>
</feature>
<evidence type="ECO:0000313" key="4">
    <source>
        <dbReference type="EMBL" id="KAG2460121.1"/>
    </source>
</evidence>
<dbReference type="GO" id="GO:0005829">
    <property type="term" value="C:cytosol"/>
    <property type="evidence" value="ECO:0007669"/>
    <property type="project" value="TreeGrafter"/>
</dbReference>
<feature type="binding site" evidence="2">
    <location>
        <position position="999"/>
    </location>
    <ligand>
        <name>Zn(2+)</name>
        <dbReference type="ChEBI" id="CHEBI:29105"/>
    </ligand>
</feature>
<dbReference type="GO" id="GO:0019903">
    <property type="term" value="F:protein phosphatase binding"/>
    <property type="evidence" value="ECO:0007669"/>
    <property type="project" value="InterPro"/>
</dbReference>
<dbReference type="PANTHER" id="PTHR12634">
    <property type="entry name" value="SIT4 YEAST -ASSOCIATING PROTEIN-RELATED"/>
    <property type="match status" value="1"/>
</dbReference>
<evidence type="ECO:0000313" key="5">
    <source>
        <dbReference type="Proteomes" id="UP000886611"/>
    </source>
</evidence>
<dbReference type="Proteomes" id="UP000886611">
    <property type="component" value="Unassembled WGS sequence"/>
</dbReference>
<accession>A0A8X8BLP2</accession>
<feature type="non-terminal residue" evidence="4">
    <location>
        <position position="1"/>
    </location>
</feature>
<dbReference type="EMBL" id="JAATIS010005064">
    <property type="protein sequence ID" value="KAG2460121.1"/>
    <property type="molecule type" value="Genomic_DNA"/>
</dbReference>
<dbReference type="InterPro" id="IPR005301">
    <property type="entry name" value="MOB_kinase_act_fam"/>
</dbReference>
<dbReference type="SMART" id="SM01388">
    <property type="entry name" value="Mob1_phocein"/>
    <property type="match status" value="1"/>
</dbReference>
<evidence type="ECO:0000256" key="1">
    <source>
        <dbReference type="ARBA" id="ARBA00006180"/>
    </source>
</evidence>
<dbReference type="Gene3D" id="1.20.140.30">
    <property type="entry name" value="MOB kinase activator"/>
    <property type="match status" value="1"/>
</dbReference>
<gene>
    <name evidence="4" type="primary">Ppp6r3</name>
    <name evidence="4" type="ORF">GTO96_0021590</name>
</gene>
<proteinExistence type="inferred from homology"/>
<dbReference type="Pfam" id="PF03637">
    <property type="entry name" value="Mob1_phocein"/>
    <property type="match status" value="1"/>
</dbReference>
<dbReference type="SUPFAM" id="SSF101152">
    <property type="entry name" value="Mob1/phocein"/>
    <property type="match status" value="1"/>
</dbReference>
<name>A0A8X8BLP2_POLSE</name>
<feature type="compositionally biased region" description="Polar residues" evidence="3">
    <location>
        <begin position="626"/>
        <end position="657"/>
    </location>
</feature>
<feature type="compositionally biased region" description="Polar residues" evidence="3">
    <location>
        <begin position="711"/>
        <end position="730"/>
    </location>
</feature>
<keyword evidence="2" id="KW-0862">Zinc</keyword>
<feature type="binding site" evidence="2">
    <location>
        <position position="1004"/>
    </location>
    <ligand>
        <name>Zn(2+)</name>
        <dbReference type="ChEBI" id="CHEBI:29105"/>
    </ligand>
</feature>
<dbReference type="AlphaFoldDB" id="A0A8X8BLP2"/>
<dbReference type="GO" id="GO:0005634">
    <property type="term" value="C:nucleus"/>
    <property type="evidence" value="ECO:0007669"/>
    <property type="project" value="TreeGrafter"/>
</dbReference>
<dbReference type="InterPro" id="IPR036703">
    <property type="entry name" value="MOB_kinase_act_sf"/>
</dbReference>
<keyword evidence="2" id="KW-0479">Metal-binding</keyword>
<organism evidence="4 5">
    <name type="scientific">Polypterus senegalus</name>
    <name type="common">Senegal bichir</name>
    <dbReference type="NCBI Taxonomy" id="55291"/>
    <lineage>
        <taxon>Eukaryota</taxon>
        <taxon>Metazoa</taxon>
        <taxon>Chordata</taxon>
        <taxon>Craniata</taxon>
        <taxon>Vertebrata</taxon>
        <taxon>Euteleostomi</taxon>
        <taxon>Actinopterygii</taxon>
        <taxon>Polypteriformes</taxon>
        <taxon>Polypteridae</taxon>
        <taxon>Polypterus</taxon>
    </lineage>
</organism>
<dbReference type="PANTHER" id="PTHR12634:SF15">
    <property type="entry name" value="SERINE_THREONINE-PROTEIN PHOSPHATASE 6 REGULATORY SUBUNIT 2"/>
    <property type="match status" value="1"/>
</dbReference>
<feature type="binding site" evidence="2">
    <location>
        <position position="924"/>
    </location>
    <ligand>
        <name>Zn(2+)</name>
        <dbReference type="ChEBI" id="CHEBI:29105"/>
    </ligand>
</feature>
<feature type="non-terminal residue" evidence="4">
    <location>
        <position position="1055"/>
    </location>
</feature>
<protein>
    <submittedName>
        <fullName evidence="4">PP6R3 phosphatase</fullName>
    </submittedName>
</protein>
<keyword evidence="5" id="KW-1185">Reference proteome</keyword>
<evidence type="ECO:0000256" key="2">
    <source>
        <dbReference type="PIRSR" id="PIRSR605301-1"/>
    </source>
</evidence>
<dbReference type="GO" id="GO:0019888">
    <property type="term" value="F:protein phosphatase regulator activity"/>
    <property type="evidence" value="ECO:0007669"/>
    <property type="project" value="TreeGrafter"/>
</dbReference>
<evidence type="ECO:0000256" key="3">
    <source>
        <dbReference type="SAM" id="MobiDB-lite"/>
    </source>
</evidence>
<dbReference type="Pfam" id="PF04499">
    <property type="entry name" value="SAPS"/>
    <property type="match status" value="2"/>
</dbReference>
<feature type="region of interest" description="Disordered" evidence="3">
    <location>
        <begin position="710"/>
        <end position="730"/>
    </location>
</feature>
<comment type="caution">
    <text evidence="4">The sequence shown here is derived from an EMBL/GenBank/DDBJ whole genome shotgun (WGS) entry which is preliminary data.</text>
</comment>
<sequence>MFWKFDLHPTSQIEKLLDKEDVTLQDLMDEDDILQECKALNRQLLLFLCQDHCMEELINLITQEPPADMEEKIRFKYSNIACELLTSDVSHINDKLGGDESLLDILYKFLEQEPPLNPLLASFFSKTIGNLIARKTQQVISFLRKKDGFISLVLKHIDTSAMMDLLLRLISCVEPATLRQEVLNWLNEEKLIQRLIELIHTSQCEQKQSNASQTLCDIIRLSRDQATQLQDTVEPDPLLTVLQQESVEELLKNMFEGEKSESCVVNGTQVLLTLLETRRPGVDGLLDLCTQGYERSYTVSSSILQGIEPHLKDFQQLLLDPPKKSAILTTIGVLEEPLGNTRLHVARLIASLLQTNTPSVNEELCRLNTMDTLLLFQNCRLVQRILDAWEENDRIQLEGGMRRGYMGHLTRIANIVVQNLEKGPIQAQISDLIKELPEDCRGRWETFVLETLTETNQRNTVDLVSTHNLHSSSEDDDIESTFTNELSLQQAFSDYQIQQMTASFVDQFGFNDEEFAEQDDSINATFDRIAEINFTLEADDDSPNGGIFEACYKERIQQFDDKEDEEDIWEEKEINYATQVKSRTRFGISRTSESSSKSDLENGDQDGSIGSEDDEPESKPEVAAEKQNSGTKEFQEDSPQSPENATRTATFEDTVNSKPPPASVAVDIGSSVWDKTTGSRDKAETEEKGWAKFTDFQAFCCSESVPRCSSPVDTDSNDSNGHSKQNQEKNFSTTSPCVWNVCVARKAPLVASDSSSSGESESDEDEDKAGIVTETITTGCGHETIKLTMDTKNEKAVFTSDADSMLEKLTIMDVSQKSELPNRTETSTDPLNSAAAEEAAIGLAVQDKKKENNNINVGSVSYQKLYLQSGYVSENILQLDFKKLVSLPDGLDLAEWIASNTVGFFKQINIFSSAMSEFCTGTSCPVTDAAGNKIYYWHDEQGKKLKCSAPLYTDYAMSYIQELLEDENVFPTKIGSTFPPGFIFMAQKIFLYLFHILAHFYWAHFQEIARLELHPHLNTLYFHFISFSQEFKLLEPQETAIMDELSRALLKHNLC</sequence>
<feature type="compositionally biased region" description="Basic and acidic residues" evidence="3">
    <location>
        <begin position="677"/>
        <end position="687"/>
    </location>
</feature>
<feature type="region of interest" description="Disordered" evidence="3">
    <location>
        <begin position="585"/>
        <end position="687"/>
    </location>
</feature>
<dbReference type="InterPro" id="IPR007587">
    <property type="entry name" value="SAPS"/>
</dbReference>
<feature type="region of interest" description="Disordered" evidence="3">
    <location>
        <begin position="750"/>
        <end position="771"/>
    </location>
</feature>